<keyword evidence="2" id="KW-1185">Reference proteome</keyword>
<dbReference type="Proteomes" id="UP001652445">
    <property type="component" value="Unassembled WGS sequence"/>
</dbReference>
<evidence type="ECO:0000313" key="2">
    <source>
        <dbReference type="Proteomes" id="UP001652445"/>
    </source>
</evidence>
<accession>A0ABT2UTQ0</accession>
<comment type="caution">
    <text evidence="1">The sequence shown here is derived from an EMBL/GenBank/DDBJ whole genome shotgun (WGS) entry which is preliminary data.</text>
</comment>
<evidence type="ECO:0008006" key="3">
    <source>
        <dbReference type="Google" id="ProtNLM"/>
    </source>
</evidence>
<evidence type="ECO:0000313" key="1">
    <source>
        <dbReference type="EMBL" id="MCU6798018.1"/>
    </source>
</evidence>
<organism evidence="1 2">
    <name type="scientific">Paenibacillus baimaensis</name>
    <dbReference type="NCBI Taxonomy" id="2982185"/>
    <lineage>
        <taxon>Bacteria</taxon>
        <taxon>Bacillati</taxon>
        <taxon>Bacillota</taxon>
        <taxon>Bacilli</taxon>
        <taxon>Bacillales</taxon>
        <taxon>Paenibacillaceae</taxon>
        <taxon>Paenibacillus</taxon>
    </lineage>
</organism>
<sequence>MDEVVRRPVIDKTKLLGHIENELRTYKELGADFDERRHELFGLRSDIMDGKFESEANRLLIEEREQDKAAIERLSNLQLHRMEVEDGAINFHISGEAGMAFASILVRFFEDNGGKNFFSFDMKRGEEHFAINIQKVNGVLSPTEMMNQQAGRIAEQDKELRRLKFVMLDMNGTEVYEGTRCEVYIDGEPPNDGWAKAIVKRESDGCWIFDFYEGVEWDDPKELCCNFSSGYVRVI</sequence>
<proteinExistence type="predicted"/>
<dbReference type="EMBL" id="JAOQIO010000124">
    <property type="protein sequence ID" value="MCU6798018.1"/>
    <property type="molecule type" value="Genomic_DNA"/>
</dbReference>
<gene>
    <name evidence="1" type="ORF">OB236_38425</name>
</gene>
<reference evidence="1 2" key="1">
    <citation type="submission" date="2022-09" db="EMBL/GenBank/DDBJ databases">
        <authorList>
            <person name="Han X.L."/>
            <person name="Wang Q."/>
            <person name="Lu T."/>
        </authorList>
    </citation>
    <scope>NUCLEOTIDE SEQUENCE [LARGE SCALE GENOMIC DNA]</scope>
    <source>
        <strain evidence="1 2">WQ 127069</strain>
    </source>
</reference>
<name>A0ABT2UTQ0_9BACL</name>
<protein>
    <recommendedName>
        <fullName evidence="3">DUF3164 family protein</fullName>
    </recommendedName>
</protein>